<dbReference type="SUPFAM" id="SSF161098">
    <property type="entry name" value="MetI-like"/>
    <property type="match status" value="1"/>
</dbReference>
<dbReference type="PANTHER" id="PTHR43744">
    <property type="entry name" value="ABC TRANSPORTER PERMEASE PROTEIN MG189-RELATED-RELATED"/>
    <property type="match status" value="1"/>
</dbReference>
<evidence type="ECO:0000256" key="3">
    <source>
        <dbReference type="ARBA" id="ARBA00022475"/>
    </source>
</evidence>
<dbReference type="AlphaFoldDB" id="A0A494XJ99"/>
<evidence type="ECO:0000256" key="5">
    <source>
        <dbReference type="ARBA" id="ARBA00022989"/>
    </source>
</evidence>
<keyword evidence="3" id="KW-1003">Cell membrane</keyword>
<dbReference type="CDD" id="cd06261">
    <property type="entry name" value="TM_PBP2"/>
    <property type="match status" value="1"/>
</dbReference>
<reference evidence="9 10" key="1">
    <citation type="submission" date="2018-10" db="EMBL/GenBank/DDBJ databases">
        <title>Cohnella sp. M2MS4P-1, whole genome shotgun sequence.</title>
        <authorList>
            <person name="Tuo L."/>
        </authorList>
    </citation>
    <scope>NUCLEOTIDE SEQUENCE [LARGE SCALE GENOMIC DNA]</scope>
    <source>
        <strain evidence="9 10">M2MS4P-1</strain>
    </source>
</reference>
<protein>
    <submittedName>
        <fullName evidence="9">Carbohydrate ABC transporter permease</fullName>
    </submittedName>
</protein>
<feature type="transmembrane region" description="Helical" evidence="7">
    <location>
        <begin position="193"/>
        <end position="218"/>
    </location>
</feature>
<keyword evidence="10" id="KW-1185">Reference proteome</keyword>
<evidence type="ECO:0000256" key="7">
    <source>
        <dbReference type="RuleBase" id="RU363032"/>
    </source>
</evidence>
<evidence type="ECO:0000256" key="1">
    <source>
        <dbReference type="ARBA" id="ARBA00004651"/>
    </source>
</evidence>
<sequence>MATVSAKRSKNVNEISSISNFFINGFFWIYTAICVLPLILVIMVSFSDEKLVLINGYKFWPEKFSTGAYDFLISDWVSIVRSYGVSIFVTVVGTLIALLTMALYAYPISRQDFKHRKIFSFIMFFTLLFNSGLVPFYLLYTQGFHLRDTIWVLMIPYFVQPFYVLILRTFFTNSVPPALMESAKIDGAGEWRIFLQIVLPLSLPVLATVGLFCTLLYWNDWFMSLLFINQDSLVSIQFKMYKALLDITFLSANSTAYSAILAQNPDFQLPTETVTMAMAVVGIGPIVFAYPFFQRFFVKGLTVGAVKG</sequence>
<evidence type="ECO:0000259" key="8">
    <source>
        <dbReference type="PROSITE" id="PS50928"/>
    </source>
</evidence>
<dbReference type="Gene3D" id="1.10.3720.10">
    <property type="entry name" value="MetI-like"/>
    <property type="match status" value="1"/>
</dbReference>
<comment type="caution">
    <text evidence="9">The sequence shown here is derived from an EMBL/GenBank/DDBJ whole genome shotgun (WGS) entry which is preliminary data.</text>
</comment>
<dbReference type="InterPro" id="IPR035906">
    <property type="entry name" value="MetI-like_sf"/>
</dbReference>
<dbReference type="GO" id="GO:0005886">
    <property type="term" value="C:plasma membrane"/>
    <property type="evidence" value="ECO:0007669"/>
    <property type="project" value="UniProtKB-SubCell"/>
</dbReference>
<gene>
    <name evidence="9" type="ORF">D7Z26_20295</name>
</gene>
<dbReference type="PANTHER" id="PTHR43744:SF9">
    <property type="entry name" value="POLYGALACTURONAN_RHAMNOGALACTURONAN TRANSPORT SYSTEM PERMEASE PROTEIN YTCP"/>
    <property type="match status" value="1"/>
</dbReference>
<feature type="transmembrane region" description="Helical" evidence="7">
    <location>
        <begin position="83"/>
        <end position="106"/>
    </location>
</feature>
<accession>A0A494XJ99</accession>
<evidence type="ECO:0000313" key="10">
    <source>
        <dbReference type="Proteomes" id="UP000282076"/>
    </source>
</evidence>
<keyword evidence="6 7" id="KW-0472">Membrane</keyword>
<dbReference type="GO" id="GO:0055085">
    <property type="term" value="P:transmembrane transport"/>
    <property type="evidence" value="ECO:0007669"/>
    <property type="project" value="InterPro"/>
</dbReference>
<evidence type="ECO:0000256" key="2">
    <source>
        <dbReference type="ARBA" id="ARBA00022448"/>
    </source>
</evidence>
<comment type="subcellular location">
    <subcellularLocation>
        <location evidence="1 7">Cell membrane</location>
        <topology evidence="1 7">Multi-pass membrane protein</topology>
    </subcellularLocation>
</comment>
<evidence type="ECO:0000313" key="9">
    <source>
        <dbReference type="EMBL" id="RKP48726.1"/>
    </source>
</evidence>
<keyword evidence="4 7" id="KW-0812">Transmembrane</keyword>
<evidence type="ECO:0000256" key="4">
    <source>
        <dbReference type="ARBA" id="ARBA00022692"/>
    </source>
</evidence>
<dbReference type="InterPro" id="IPR000515">
    <property type="entry name" value="MetI-like"/>
</dbReference>
<evidence type="ECO:0000256" key="6">
    <source>
        <dbReference type="ARBA" id="ARBA00023136"/>
    </source>
</evidence>
<dbReference type="Proteomes" id="UP000282076">
    <property type="component" value="Unassembled WGS sequence"/>
</dbReference>
<feature type="domain" description="ABC transmembrane type-1" evidence="8">
    <location>
        <begin position="83"/>
        <end position="278"/>
    </location>
</feature>
<keyword evidence="2 7" id="KW-0813">Transport</keyword>
<dbReference type="OrthoDB" id="9810086at2"/>
<proteinExistence type="inferred from homology"/>
<organism evidence="9 10">
    <name type="scientific">Cohnella endophytica</name>
    <dbReference type="NCBI Taxonomy" id="2419778"/>
    <lineage>
        <taxon>Bacteria</taxon>
        <taxon>Bacillati</taxon>
        <taxon>Bacillota</taxon>
        <taxon>Bacilli</taxon>
        <taxon>Bacillales</taxon>
        <taxon>Paenibacillaceae</taxon>
        <taxon>Cohnella</taxon>
    </lineage>
</organism>
<comment type="similarity">
    <text evidence="7">Belongs to the binding-protein-dependent transport system permease family.</text>
</comment>
<dbReference type="Pfam" id="PF00528">
    <property type="entry name" value="BPD_transp_1"/>
    <property type="match status" value="1"/>
</dbReference>
<feature type="transmembrane region" description="Helical" evidence="7">
    <location>
        <begin position="118"/>
        <end position="138"/>
    </location>
</feature>
<dbReference type="EMBL" id="RBZM01000009">
    <property type="protein sequence ID" value="RKP48726.1"/>
    <property type="molecule type" value="Genomic_DNA"/>
</dbReference>
<dbReference type="RefSeq" id="WP_120978864.1">
    <property type="nucleotide sequence ID" value="NZ_RBZM01000009.1"/>
</dbReference>
<dbReference type="PROSITE" id="PS50928">
    <property type="entry name" value="ABC_TM1"/>
    <property type="match status" value="1"/>
</dbReference>
<keyword evidence="5 7" id="KW-1133">Transmembrane helix</keyword>
<feature type="transmembrane region" description="Helical" evidence="7">
    <location>
        <begin position="150"/>
        <end position="172"/>
    </location>
</feature>
<feature type="transmembrane region" description="Helical" evidence="7">
    <location>
        <begin position="21"/>
        <end position="46"/>
    </location>
</feature>
<name>A0A494XJ99_9BACL</name>
<feature type="transmembrane region" description="Helical" evidence="7">
    <location>
        <begin position="274"/>
        <end position="293"/>
    </location>
</feature>